<proteinExistence type="predicted"/>
<dbReference type="EnsemblMetazoa" id="Aqu2.1.16696_001">
    <property type="protein sequence ID" value="Aqu2.1.16696_001"/>
    <property type="gene ID" value="Aqu2.1.16696"/>
</dbReference>
<accession>A0A1X7TPR1</accession>
<sequence>MQLYIPLVVDSDGANDGVAMSIVEDPVLGLLLEVEDSVIDVTEVTGV</sequence>
<reference evidence="1" key="1">
    <citation type="submission" date="2017-05" db="UniProtKB">
        <authorList>
            <consortium name="EnsemblMetazoa"/>
        </authorList>
    </citation>
    <scope>IDENTIFICATION</scope>
</reference>
<protein>
    <submittedName>
        <fullName evidence="1">Uncharacterized protein</fullName>
    </submittedName>
</protein>
<organism evidence="1">
    <name type="scientific">Amphimedon queenslandica</name>
    <name type="common">Sponge</name>
    <dbReference type="NCBI Taxonomy" id="400682"/>
    <lineage>
        <taxon>Eukaryota</taxon>
        <taxon>Metazoa</taxon>
        <taxon>Porifera</taxon>
        <taxon>Demospongiae</taxon>
        <taxon>Heteroscleromorpha</taxon>
        <taxon>Haplosclerida</taxon>
        <taxon>Niphatidae</taxon>
        <taxon>Amphimedon</taxon>
    </lineage>
</organism>
<dbReference type="AlphaFoldDB" id="A0A1X7TPR1"/>
<name>A0A1X7TPR1_AMPQE</name>
<evidence type="ECO:0000313" key="1">
    <source>
        <dbReference type="EnsemblMetazoa" id="Aqu2.1.16696_001"/>
    </source>
</evidence>
<dbReference type="InParanoid" id="A0A1X7TPR1"/>